<gene>
    <name evidence="2" type="ORF">Q4568_13080</name>
</gene>
<comment type="caution">
    <text evidence="2">The sequence shown here is derived from an EMBL/GenBank/DDBJ whole genome shotgun (WGS) entry which is preliminary data.</text>
</comment>
<dbReference type="Proteomes" id="UP001170624">
    <property type="component" value="Unassembled WGS sequence"/>
</dbReference>
<dbReference type="AlphaFoldDB" id="A0AAW7Y553"/>
<proteinExistence type="predicted"/>
<keyword evidence="2" id="KW-0396">Initiation factor</keyword>
<dbReference type="RefSeq" id="WP_303499948.1">
    <property type="nucleotide sequence ID" value="NZ_JAUOPU010000012.1"/>
</dbReference>
<dbReference type="EMBL" id="JAUOPU010000012">
    <property type="protein sequence ID" value="MDO6543474.1"/>
    <property type="molecule type" value="Genomic_DNA"/>
</dbReference>
<accession>A0AAW7Y553</accession>
<evidence type="ECO:0000259" key="1">
    <source>
        <dbReference type="Pfam" id="PF02486"/>
    </source>
</evidence>
<dbReference type="InterPro" id="IPR003491">
    <property type="entry name" value="REP-like_C"/>
</dbReference>
<organism evidence="2 3">
    <name type="scientific">Photobacterium sanguinicancri</name>
    <dbReference type="NCBI Taxonomy" id="875932"/>
    <lineage>
        <taxon>Bacteria</taxon>
        <taxon>Pseudomonadati</taxon>
        <taxon>Pseudomonadota</taxon>
        <taxon>Gammaproteobacteria</taxon>
        <taxon>Vibrionales</taxon>
        <taxon>Vibrionaceae</taxon>
        <taxon>Photobacterium</taxon>
    </lineage>
</organism>
<evidence type="ECO:0000313" key="3">
    <source>
        <dbReference type="Proteomes" id="UP001170624"/>
    </source>
</evidence>
<dbReference type="GO" id="GO:0003743">
    <property type="term" value="F:translation initiation factor activity"/>
    <property type="evidence" value="ECO:0007669"/>
    <property type="project" value="UniProtKB-KW"/>
</dbReference>
<keyword evidence="2" id="KW-0648">Protein biosynthesis</keyword>
<protein>
    <submittedName>
        <fullName evidence="2">Replication initiation factor domain-containing protein</fullName>
    </submittedName>
</protein>
<feature type="domain" description="Replication initiation protein-like C-terminal" evidence="1">
    <location>
        <begin position="186"/>
        <end position="338"/>
    </location>
</feature>
<evidence type="ECO:0000313" key="2">
    <source>
        <dbReference type="EMBL" id="MDO6543474.1"/>
    </source>
</evidence>
<reference evidence="2" key="1">
    <citation type="submission" date="2023-07" db="EMBL/GenBank/DDBJ databases">
        <title>Genome content predicts the carbon catabolic preferences of heterotrophic bacteria.</title>
        <authorList>
            <person name="Gralka M."/>
        </authorList>
    </citation>
    <scope>NUCLEOTIDE SEQUENCE</scope>
    <source>
        <strain evidence="2">G2M05</strain>
    </source>
</reference>
<dbReference type="Pfam" id="PF02486">
    <property type="entry name" value="Rep_trans"/>
    <property type="match status" value="1"/>
</dbReference>
<sequence length="425" mass="47900">MKTSIIDFLSFTWTPAELGQILDLAKMGASIKAIRKFDEPKYRDNVTREMLDTGAIDYRKAVLAKLQDTEFTIGEDARRFHEVKSSLLDHFGYNTMDALCRGEVDRFMTRILNGLTNFDITWTYELCTGGFSGYPHSANIYADGKQAGKCAWGAKNHGCYISISGTGCAFLDFHAVHDMLHDLPGAKITRVDIAHDCLNGEYDVNTARDMAEDGQFVTRGRPASYCYIESGHMAKLADYTKVSGNTETVKKRYGFVPDKGRSFYVGSRDAGKMLRVYEKGKQLQSEQHPDWVRWELELRSKDRVIPFATLIEPSKYLAGAYPALSFVNQYQQCAIATHKRNWFTSIDNAVKNGATQCGKLVNFMKNVMDLDDSKIIHLLTQHLDMTEIPDRLNTPAFQETQASKLITLSTLRRLSDGEPELSLAQ</sequence>
<name>A0AAW7Y553_9GAMM</name>